<dbReference type="PANTHER" id="PTHR11750:SF26">
    <property type="entry name" value="PROTEIN N-TERMINAL AMIDASE"/>
    <property type="match status" value="1"/>
</dbReference>
<dbReference type="EMBL" id="CCKQ01012386">
    <property type="protein sequence ID" value="CDW84003.1"/>
    <property type="molecule type" value="Genomic_DNA"/>
</dbReference>
<sequence>METSNLKIIALQYAPVLKNVKASMEIVNNLINQYSEKDQIDVLLLPELSFVGSSFYGYYDILPFAEQQGNGKSYHWCVEVSKKLKCIVIIGYPEICGDILYNSMLVVSESGQILKNYRKRQLFSLEWDWALPGNEFAYLDAKVWRIHKTVRFGLGICNDIWYNTPQQQYQMDWARFLDENDCQVILMHSNWPDYKLYENNDIKTQVMMIYWLNRLVPVTQSSKKSKNIYFINANRIGEELGTEYIGSSCFFTLQPQITIENNLECNNQGSLICKLQI</sequence>
<dbReference type="OMA" id="MPMAWLL"/>
<dbReference type="InterPro" id="IPR036526">
    <property type="entry name" value="C-N_Hydrolase_sf"/>
</dbReference>
<dbReference type="GO" id="GO:0008418">
    <property type="term" value="F:protein-N-terminal asparagine amidohydrolase activity"/>
    <property type="evidence" value="ECO:0007669"/>
    <property type="project" value="InterPro"/>
</dbReference>
<dbReference type="InParanoid" id="A0A078AT15"/>
<dbReference type="PANTHER" id="PTHR11750">
    <property type="entry name" value="PROTEIN N-TERMINAL AMIDASE"/>
    <property type="match status" value="1"/>
</dbReference>
<dbReference type="Proteomes" id="UP000039865">
    <property type="component" value="Unassembled WGS sequence"/>
</dbReference>
<dbReference type="InterPro" id="IPR039703">
    <property type="entry name" value="Nta1"/>
</dbReference>
<evidence type="ECO:0000259" key="1">
    <source>
        <dbReference type="PROSITE" id="PS50263"/>
    </source>
</evidence>
<dbReference type="Gene3D" id="3.60.110.10">
    <property type="entry name" value="Carbon-nitrogen hydrolase"/>
    <property type="match status" value="1"/>
</dbReference>
<dbReference type="SUPFAM" id="SSF56317">
    <property type="entry name" value="Carbon-nitrogen hydrolase"/>
    <property type="match status" value="1"/>
</dbReference>
<feature type="domain" description="CN hydrolase" evidence="1">
    <location>
        <begin position="6"/>
        <end position="277"/>
    </location>
</feature>
<dbReference type="InterPro" id="IPR003010">
    <property type="entry name" value="C-N_Hydrolase"/>
</dbReference>
<organism evidence="2 3">
    <name type="scientific">Stylonychia lemnae</name>
    <name type="common">Ciliate</name>
    <dbReference type="NCBI Taxonomy" id="5949"/>
    <lineage>
        <taxon>Eukaryota</taxon>
        <taxon>Sar</taxon>
        <taxon>Alveolata</taxon>
        <taxon>Ciliophora</taxon>
        <taxon>Intramacronucleata</taxon>
        <taxon>Spirotrichea</taxon>
        <taxon>Stichotrichia</taxon>
        <taxon>Sporadotrichida</taxon>
        <taxon>Oxytrichidae</taxon>
        <taxon>Stylonychinae</taxon>
        <taxon>Stylonychia</taxon>
    </lineage>
</organism>
<keyword evidence="3" id="KW-1185">Reference proteome</keyword>
<evidence type="ECO:0000313" key="2">
    <source>
        <dbReference type="EMBL" id="CDW84003.1"/>
    </source>
</evidence>
<dbReference type="GO" id="GO:0030163">
    <property type="term" value="P:protein catabolic process"/>
    <property type="evidence" value="ECO:0007669"/>
    <property type="project" value="TreeGrafter"/>
</dbReference>
<dbReference type="OrthoDB" id="201515at2759"/>
<evidence type="ECO:0000313" key="3">
    <source>
        <dbReference type="Proteomes" id="UP000039865"/>
    </source>
</evidence>
<gene>
    <name evidence="2" type="primary">Contig10791.g11540</name>
    <name evidence="2" type="ORF">STYLEM_13059</name>
</gene>
<dbReference type="Pfam" id="PF00795">
    <property type="entry name" value="CN_hydrolase"/>
    <property type="match status" value="1"/>
</dbReference>
<protein>
    <submittedName>
        <fullName evidence="2">Carbon-nitrogen family protein</fullName>
    </submittedName>
</protein>
<accession>A0A078AT15</accession>
<dbReference type="AlphaFoldDB" id="A0A078AT15"/>
<reference evidence="2 3" key="1">
    <citation type="submission" date="2014-06" db="EMBL/GenBank/DDBJ databases">
        <authorList>
            <person name="Swart Estienne"/>
        </authorList>
    </citation>
    <scope>NUCLEOTIDE SEQUENCE [LARGE SCALE GENOMIC DNA]</scope>
    <source>
        <strain evidence="2 3">130c</strain>
    </source>
</reference>
<name>A0A078AT15_STYLE</name>
<dbReference type="PROSITE" id="PS50263">
    <property type="entry name" value="CN_HYDROLASE"/>
    <property type="match status" value="1"/>
</dbReference>
<proteinExistence type="predicted"/>
<dbReference type="GO" id="GO:0070773">
    <property type="term" value="F:protein-N-terminal glutamine amidohydrolase activity"/>
    <property type="evidence" value="ECO:0007669"/>
    <property type="project" value="InterPro"/>
</dbReference>